<sequence>MSRRLVEGLIFGKDSLPQYAGTRQRVLSAMLELDAGKPTRIWRTEASIWEFDQRGGIREGLHQALALAMELMPTPQTDDTVVELRPHTKKKKLEKEYRWEPQKSDIDLIIADIWPKKKADRLKSVTGVAKRKPALTWDARQALDEVSASFWKIPMAIERLKEPSQKSFGCEARERAHTDPDFGHLYRAIADMSDWYLEVQKRKRTGKGVWYGMVEVMLWRDGVGEAAERHFEKCGSRDDAVLVVRRLLAEHAPKFNDYTTVEAELLTDLEWEKRDYSD</sequence>
<dbReference type="Proteomes" id="UP000191905">
    <property type="component" value="Unassembled WGS sequence"/>
</dbReference>
<name>A0A1V8RTI0_9HYPH</name>
<keyword evidence="2" id="KW-1185">Reference proteome</keyword>
<accession>A0A1V8RTI0</accession>
<organism evidence="1 2">
    <name type="scientific">Manganibacter manganicus</name>
    <dbReference type="NCBI Taxonomy" id="1873176"/>
    <lineage>
        <taxon>Bacteria</taxon>
        <taxon>Pseudomonadati</taxon>
        <taxon>Pseudomonadota</taxon>
        <taxon>Alphaproteobacteria</taxon>
        <taxon>Hyphomicrobiales</taxon>
        <taxon>Phyllobacteriaceae</taxon>
        <taxon>Manganibacter</taxon>
    </lineage>
</organism>
<evidence type="ECO:0000313" key="1">
    <source>
        <dbReference type="EMBL" id="OQM76448.1"/>
    </source>
</evidence>
<proteinExistence type="predicted"/>
<comment type="caution">
    <text evidence="1">The sequence shown here is derived from an EMBL/GenBank/DDBJ whole genome shotgun (WGS) entry which is preliminary data.</text>
</comment>
<gene>
    <name evidence="1" type="ORF">BFN67_13760</name>
</gene>
<reference evidence="1 2" key="1">
    <citation type="journal article" date="2016" name="Int. J. Syst. Evol. Microbiol.">
        <title>Pseudaminobacter manganicus sp. nov., isolated from sludge of a manganese mine.</title>
        <authorList>
            <person name="Li J."/>
            <person name="Huang J."/>
            <person name="Liao S."/>
            <person name="Wang G."/>
        </authorList>
    </citation>
    <scope>NUCLEOTIDE SEQUENCE [LARGE SCALE GENOMIC DNA]</scope>
    <source>
        <strain evidence="1 2">JH-7</strain>
    </source>
</reference>
<dbReference type="EMBL" id="MDET01000007">
    <property type="protein sequence ID" value="OQM76448.1"/>
    <property type="molecule type" value="Genomic_DNA"/>
</dbReference>
<dbReference type="AlphaFoldDB" id="A0A1V8RTI0"/>
<protein>
    <submittedName>
        <fullName evidence="1">Uncharacterized protein</fullName>
    </submittedName>
</protein>
<evidence type="ECO:0000313" key="2">
    <source>
        <dbReference type="Proteomes" id="UP000191905"/>
    </source>
</evidence>